<accession>A0A174ZMA9</accession>
<dbReference type="Proteomes" id="UP000078383">
    <property type="component" value="Unassembled WGS sequence"/>
</dbReference>
<gene>
    <name evidence="1" type="ORF">ERS852502_01144</name>
</gene>
<dbReference type="AlphaFoldDB" id="A0A174ZMA9"/>
<dbReference type="EMBL" id="CZBX01000004">
    <property type="protein sequence ID" value="CUQ85428.1"/>
    <property type="molecule type" value="Genomic_DNA"/>
</dbReference>
<organism evidence="1 2">
    <name type="scientific">[Ruminococcus] torques</name>
    <dbReference type="NCBI Taxonomy" id="33039"/>
    <lineage>
        <taxon>Bacteria</taxon>
        <taxon>Bacillati</taxon>
        <taxon>Bacillota</taxon>
        <taxon>Clostridia</taxon>
        <taxon>Lachnospirales</taxon>
        <taxon>Lachnospiraceae</taxon>
        <taxon>Mediterraneibacter</taxon>
    </lineage>
</organism>
<sequence length="214" mass="25413">MSDLKKEIRFKNLPLLLKDMEIKKWVIDSFFFPYKNKNYIVILKLYRENEKRPSKYAKATVEFIKQENVNVSIKGYLDFYNVHFDSAYEFCEFFGVEKGNANRDLFEDFSAIFSRYIPSEKVIVKSSEERLLIGRRTEGNNPNAIYCFDVRRNGKKEDGTPNGRSVENSNKAEILRPDLYKRYFSDTNLSFFFSDDPTEERTDREIIESFAKRK</sequence>
<dbReference type="OrthoDB" id="9802617at2"/>
<name>A0A174ZMA9_9FIRM</name>
<evidence type="ECO:0000313" key="2">
    <source>
        <dbReference type="Proteomes" id="UP000078383"/>
    </source>
</evidence>
<protein>
    <submittedName>
        <fullName evidence="1">Uncharacterized protein</fullName>
    </submittedName>
</protein>
<reference evidence="1 2" key="1">
    <citation type="submission" date="2015-09" db="EMBL/GenBank/DDBJ databases">
        <authorList>
            <consortium name="Pathogen Informatics"/>
        </authorList>
    </citation>
    <scope>NUCLEOTIDE SEQUENCE [LARGE SCALE GENOMIC DNA]</scope>
    <source>
        <strain evidence="1 2">2789STDY5834889</strain>
    </source>
</reference>
<dbReference type="InterPro" id="IPR046100">
    <property type="entry name" value="DUF6037"/>
</dbReference>
<dbReference type="RefSeq" id="WP_055171773.1">
    <property type="nucleotide sequence ID" value="NZ_CZBX01000004.1"/>
</dbReference>
<proteinExistence type="predicted"/>
<dbReference type="Pfam" id="PF19503">
    <property type="entry name" value="DUF6037"/>
    <property type="match status" value="1"/>
</dbReference>
<evidence type="ECO:0000313" key="1">
    <source>
        <dbReference type="EMBL" id="CUQ85428.1"/>
    </source>
</evidence>